<keyword evidence="1" id="KW-0802">TPR repeat</keyword>
<name>A0A059ED40_9PROT</name>
<evidence type="ECO:0000313" key="3">
    <source>
        <dbReference type="Proteomes" id="UP000024547"/>
    </source>
</evidence>
<dbReference type="InterPro" id="IPR019734">
    <property type="entry name" value="TPR_rpt"/>
</dbReference>
<dbReference type="SMART" id="SM00028">
    <property type="entry name" value="TPR"/>
    <property type="match status" value="2"/>
</dbReference>
<dbReference type="PROSITE" id="PS50005">
    <property type="entry name" value="TPR"/>
    <property type="match status" value="1"/>
</dbReference>
<keyword evidence="3" id="KW-1185">Reference proteome</keyword>
<proteinExistence type="predicted"/>
<dbReference type="PANTHER" id="PTHR45588:SF1">
    <property type="entry name" value="WW DOMAIN-CONTAINING PROTEIN"/>
    <property type="match status" value="1"/>
</dbReference>
<dbReference type="InterPro" id="IPR011990">
    <property type="entry name" value="TPR-like_helical_dom_sf"/>
</dbReference>
<dbReference type="Proteomes" id="UP000024547">
    <property type="component" value="Unassembled WGS sequence"/>
</dbReference>
<dbReference type="Gene3D" id="1.25.40.10">
    <property type="entry name" value="Tetratricopeptide repeat domain"/>
    <property type="match status" value="2"/>
</dbReference>
<feature type="repeat" description="TPR" evidence="1">
    <location>
        <begin position="512"/>
        <end position="545"/>
    </location>
</feature>
<dbReference type="PATRIC" id="fig|1280948.3.peg.652"/>
<comment type="caution">
    <text evidence="2">The sequence shown here is derived from an EMBL/GenBank/DDBJ whole genome shotgun (WGS) entry which is preliminary data.</text>
</comment>
<dbReference type="AlphaFoldDB" id="A0A059ED40"/>
<dbReference type="RefSeq" id="WP_035548031.1">
    <property type="nucleotide sequence ID" value="NZ_AWFH01000001.1"/>
</dbReference>
<dbReference type="OrthoDB" id="9778494at2"/>
<dbReference type="EMBL" id="AWFH01000001">
    <property type="protein sequence ID" value="KCZ65427.1"/>
    <property type="molecule type" value="Genomic_DNA"/>
</dbReference>
<dbReference type="STRING" id="1280948.HY36_03285"/>
<gene>
    <name evidence="2" type="ORF">HY36_03285</name>
</gene>
<evidence type="ECO:0008006" key="4">
    <source>
        <dbReference type="Google" id="ProtNLM"/>
    </source>
</evidence>
<evidence type="ECO:0000256" key="1">
    <source>
        <dbReference type="PROSITE-ProRule" id="PRU00339"/>
    </source>
</evidence>
<sequence length="589" mass="63725">MAYWKTGTILTAAVLALGGVDLAERPQQAPFPDPVLLSGESCLGSGSSARRLGLFLGAARAYAESGVIVNNFAAGLSAPVITYPITTKSADAQDLFDLGLSLVISFNHDAAVDVFRQAQAADPNCAMCHWGEAFARGSNLNMAVGEDALQLAHDAAQAAKLRASDTPVLEQVLIDATIARYPLTEEGGVAEDPIAFADAMALAAVRFPNDDLVLSLAAEAAMNTQPWDYWEADGHTPKGRTADVITTLETVLNRNPEFVHAIHLYIHATEASDDPWRAIETAEHLPQLAPQSGHLVHMPSHLWYLTGQWKRSMESNLAAAQADELYIASGNAPPLYEYGYYPHNLHFILTSAMMAGDGMTALSTASKLDAALPQDMSSLAPWITLIRPSAYYAHAQFSAPETVLRLPDPGTESVMDKIAWHYARGLAFAAEGDTASAQSETDQIDALVSSEGVAELEAQYLPAGDIARISSLVISARIAAQDGDLPSAISLMERAAHLQDALPYSEPPIWYYPARQTLAAMLLQDGQTDRAERMFHRALLKSPNNAHALYGLWQTYKATGDRRSARYAKHLFKKAWMGKRGTTPDLMRL</sequence>
<accession>A0A059ED40</accession>
<reference evidence="2 3" key="1">
    <citation type="journal article" date="2014" name="Antonie Van Leeuwenhoek">
        <title>Hyphomonas beringensis sp. nov. and Hyphomonas chukchiensis sp. nov., isolated from surface seawater of the Bering Sea and Chukchi Sea.</title>
        <authorList>
            <person name="Li C."/>
            <person name="Lai Q."/>
            <person name="Li G."/>
            <person name="Dong C."/>
            <person name="Wang J."/>
            <person name="Liao Y."/>
            <person name="Shao Z."/>
        </authorList>
    </citation>
    <scope>NUCLEOTIDE SEQUENCE [LARGE SCALE GENOMIC DNA]</scope>
    <source>
        <strain evidence="2 3">22II1-22F38</strain>
    </source>
</reference>
<evidence type="ECO:0000313" key="2">
    <source>
        <dbReference type="EMBL" id="KCZ65427.1"/>
    </source>
</evidence>
<dbReference type="eggNOG" id="COG0457">
    <property type="taxonomic scope" value="Bacteria"/>
</dbReference>
<organism evidence="2 3">
    <name type="scientific">Hyphomonas atlantica</name>
    <dbReference type="NCBI Taxonomy" id="1280948"/>
    <lineage>
        <taxon>Bacteria</taxon>
        <taxon>Pseudomonadati</taxon>
        <taxon>Pseudomonadota</taxon>
        <taxon>Alphaproteobacteria</taxon>
        <taxon>Hyphomonadales</taxon>
        <taxon>Hyphomonadaceae</taxon>
        <taxon>Hyphomonas</taxon>
    </lineage>
</organism>
<dbReference type="Pfam" id="PF14559">
    <property type="entry name" value="TPR_19"/>
    <property type="match status" value="1"/>
</dbReference>
<dbReference type="PANTHER" id="PTHR45588">
    <property type="entry name" value="TPR DOMAIN-CONTAINING PROTEIN"/>
    <property type="match status" value="1"/>
</dbReference>
<dbReference type="SUPFAM" id="SSF48452">
    <property type="entry name" value="TPR-like"/>
    <property type="match status" value="2"/>
</dbReference>
<protein>
    <recommendedName>
        <fullName evidence="4">Tetratricopeptide repeat protein</fullName>
    </recommendedName>
</protein>